<evidence type="ECO:0000313" key="2">
    <source>
        <dbReference type="Proteomes" id="UP001139494"/>
    </source>
</evidence>
<reference evidence="1" key="1">
    <citation type="journal article" date="2023" name="Front. Microbiol.">
        <title>Genomic-based phylogenetic and metabolic analyses of the genus Natronomonas, and description of Natronomonas aquatica sp. nov.</title>
        <authorList>
            <person name="Garcia-Roldan A."/>
            <person name="Duran-Viseras A."/>
            <person name="de la Haba R.R."/>
            <person name="Corral P."/>
            <person name="Sanchez-Porro C."/>
            <person name="Ventosa A."/>
        </authorList>
    </citation>
    <scope>NUCLEOTIDE SEQUENCE</scope>
    <source>
        <strain evidence="1">F2-12</strain>
    </source>
</reference>
<gene>
    <name evidence="1" type="ORF">KM295_11555</name>
</gene>
<accession>A0A9R1CUY2</accession>
<comment type="caution">
    <text evidence="1">The sequence shown here is derived from an EMBL/GenBank/DDBJ whole genome shotgun (WGS) entry which is preliminary data.</text>
</comment>
<dbReference type="SUPFAM" id="SSF46785">
    <property type="entry name" value="Winged helix' DNA-binding domain"/>
    <property type="match status" value="1"/>
</dbReference>
<dbReference type="RefSeq" id="WP_256030139.1">
    <property type="nucleotide sequence ID" value="NZ_JAHLKM010000017.1"/>
</dbReference>
<dbReference type="InterPro" id="IPR036390">
    <property type="entry name" value="WH_DNA-bd_sf"/>
</dbReference>
<dbReference type="Proteomes" id="UP001139494">
    <property type="component" value="Unassembled WGS sequence"/>
</dbReference>
<dbReference type="EMBL" id="JAHLKM010000017">
    <property type="protein sequence ID" value="MCQ4334104.1"/>
    <property type="molecule type" value="Genomic_DNA"/>
</dbReference>
<protein>
    <submittedName>
        <fullName evidence="1">Uncharacterized protein</fullName>
    </submittedName>
</protein>
<dbReference type="Pfam" id="PF25212">
    <property type="entry name" value="HVO_A0114"/>
    <property type="match status" value="1"/>
</dbReference>
<evidence type="ECO:0000313" key="1">
    <source>
        <dbReference type="EMBL" id="MCQ4334104.1"/>
    </source>
</evidence>
<name>A0A9R1CUY2_9EURY</name>
<sequence>MNENPNAHELDANGAETYPETLRITVESAADVFEEARDQSTTDGVANVAVRSFESIADVRQLLTDRRVEVMRAIMTDTPESITSLADRLDRNYADVHSDVQVLADHHIVYFETDGRSKRPMIPYDRVHLDIEIAGDTAPDRVLA</sequence>
<proteinExistence type="predicted"/>
<dbReference type="AlphaFoldDB" id="A0A9R1CUY2"/>
<keyword evidence="2" id="KW-1185">Reference proteome</keyword>
<organism evidence="1 2">
    <name type="scientific">Natronomonas aquatica</name>
    <dbReference type="NCBI Taxonomy" id="2841590"/>
    <lineage>
        <taxon>Archaea</taxon>
        <taxon>Methanobacteriati</taxon>
        <taxon>Methanobacteriota</taxon>
        <taxon>Stenosarchaea group</taxon>
        <taxon>Halobacteria</taxon>
        <taxon>Halobacteriales</taxon>
        <taxon>Natronomonadaceae</taxon>
        <taxon>Natronomonas</taxon>
    </lineage>
</organism>